<gene>
    <name evidence="9" type="ORF">ILUMI_05238</name>
</gene>
<dbReference type="PANTHER" id="PTHR11923:SF93">
    <property type="entry name" value="GH07959P-RELATED"/>
    <property type="match status" value="1"/>
</dbReference>
<dbReference type="PRINTS" id="PR01609">
    <property type="entry name" value="CD36FAMILY"/>
</dbReference>
<name>A0A8K0DCX4_IGNLU</name>
<evidence type="ECO:0000256" key="5">
    <source>
        <dbReference type="ARBA" id="ARBA00022989"/>
    </source>
</evidence>
<organism evidence="9 10">
    <name type="scientific">Ignelater luminosus</name>
    <name type="common">Cucubano</name>
    <name type="synonym">Pyrophorus luminosus</name>
    <dbReference type="NCBI Taxonomy" id="2038154"/>
    <lineage>
        <taxon>Eukaryota</taxon>
        <taxon>Metazoa</taxon>
        <taxon>Ecdysozoa</taxon>
        <taxon>Arthropoda</taxon>
        <taxon>Hexapoda</taxon>
        <taxon>Insecta</taxon>
        <taxon>Pterygota</taxon>
        <taxon>Neoptera</taxon>
        <taxon>Endopterygota</taxon>
        <taxon>Coleoptera</taxon>
        <taxon>Polyphaga</taxon>
        <taxon>Elateriformia</taxon>
        <taxon>Elateroidea</taxon>
        <taxon>Elateridae</taxon>
        <taxon>Agrypninae</taxon>
        <taxon>Pyrophorini</taxon>
        <taxon>Ignelater</taxon>
    </lineage>
</organism>
<dbReference type="InterPro" id="IPR002159">
    <property type="entry name" value="CD36_fam"/>
</dbReference>
<evidence type="ECO:0000256" key="8">
    <source>
        <dbReference type="SAM" id="Phobius"/>
    </source>
</evidence>
<evidence type="ECO:0000256" key="6">
    <source>
        <dbReference type="ARBA" id="ARBA00023136"/>
    </source>
</evidence>
<evidence type="ECO:0000313" key="10">
    <source>
        <dbReference type="Proteomes" id="UP000801492"/>
    </source>
</evidence>
<proteinExistence type="inferred from homology"/>
<evidence type="ECO:0000256" key="7">
    <source>
        <dbReference type="ARBA" id="ARBA00023180"/>
    </source>
</evidence>
<dbReference type="Pfam" id="PF01130">
    <property type="entry name" value="CD36"/>
    <property type="match status" value="1"/>
</dbReference>
<reference evidence="9" key="1">
    <citation type="submission" date="2019-08" db="EMBL/GenBank/DDBJ databases">
        <title>The genome of the North American firefly Photinus pyralis.</title>
        <authorList>
            <consortium name="Photinus pyralis genome working group"/>
            <person name="Fallon T.R."/>
            <person name="Sander Lower S.E."/>
            <person name="Weng J.-K."/>
        </authorList>
    </citation>
    <scope>NUCLEOTIDE SEQUENCE</scope>
    <source>
        <strain evidence="9">TRF0915ILg1</strain>
        <tissue evidence="9">Whole body</tissue>
    </source>
</reference>
<dbReference type="GO" id="GO:0005737">
    <property type="term" value="C:cytoplasm"/>
    <property type="evidence" value="ECO:0007669"/>
    <property type="project" value="TreeGrafter"/>
</dbReference>
<feature type="transmembrane region" description="Helical" evidence="8">
    <location>
        <begin position="220"/>
        <end position="242"/>
    </location>
</feature>
<dbReference type="GO" id="GO:0005886">
    <property type="term" value="C:plasma membrane"/>
    <property type="evidence" value="ECO:0007669"/>
    <property type="project" value="UniProtKB-SubCell"/>
</dbReference>
<dbReference type="PANTHER" id="PTHR11923">
    <property type="entry name" value="SCAVENGER RECEPTOR CLASS B TYPE-1 SR-B1"/>
    <property type="match status" value="1"/>
</dbReference>
<evidence type="ECO:0000256" key="1">
    <source>
        <dbReference type="ARBA" id="ARBA00004236"/>
    </source>
</evidence>
<evidence type="ECO:0000313" key="9">
    <source>
        <dbReference type="EMBL" id="KAF2900948.1"/>
    </source>
</evidence>
<sequence length="264" mass="29785">MDISSDENFGTLKRWNYNSRTPFYEDHCADIRGSGGELYPRNVKPDKIEFFSPEMCRSVQFNFEQHVTVKGVPGYKYSPGAEVFDNGTLIEENACYCNGRCMPSGILNVSACRQDAPVYLSLPHFYYADSSYLDALEGLHPIKEKHELYLTLEPNTGVIADISARMQVNALLQPLSDFSLFDGVPEMMFPVFWFDQKVVMSDELVSGLSLLFSLPNINRIVSSFVVAVGLLCMLSVLLYVICCKGKNFKEHILTREEIPLKAKS</sequence>
<keyword evidence="3" id="KW-1003">Cell membrane</keyword>
<comment type="subcellular location">
    <subcellularLocation>
        <location evidence="1">Cell membrane</location>
    </subcellularLocation>
</comment>
<dbReference type="OrthoDB" id="514335at2759"/>
<comment type="caution">
    <text evidence="9">The sequence shown here is derived from an EMBL/GenBank/DDBJ whole genome shotgun (WGS) entry which is preliminary data.</text>
</comment>
<dbReference type="EMBL" id="VTPC01001933">
    <property type="protein sequence ID" value="KAF2900948.1"/>
    <property type="molecule type" value="Genomic_DNA"/>
</dbReference>
<dbReference type="GO" id="GO:0005044">
    <property type="term" value="F:scavenger receptor activity"/>
    <property type="evidence" value="ECO:0007669"/>
    <property type="project" value="TreeGrafter"/>
</dbReference>
<keyword evidence="6 8" id="KW-0472">Membrane</keyword>
<accession>A0A8K0DCX4</accession>
<keyword evidence="10" id="KW-1185">Reference proteome</keyword>
<dbReference type="AlphaFoldDB" id="A0A8K0DCX4"/>
<evidence type="ECO:0000256" key="3">
    <source>
        <dbReference type="ARBA" id="ARBA00022475"/>
    </source>
</evidence>
<evidence type="ECO:0000256" key="2">
    <source>
        <dbReference type="ARBA" id="ARBA00010532"/>
    </source>
</evidence>
<comment type="similarity">
    <text evidence="2">Belongs to the CD36 family.</text>
</comment>
<keyword evidence="5 8" id="KW-1133">Transmembrane helix</keyword>
<keyword evidence="4 8" id="KW-0812">Transmembrane</keyword>
<protein>
    <submittedName>
        <fullName evidence="9">Uncharacterized protein</fullName>
    </submittedName>
</protein>
<dbReference type="Proteomes" id="UP000801492">
    <property type="component" value="Unassembled WGS sequence"/>
</dbReference>
<keyword evidence="7" id="KW-0325">Glycoprotein</keyword>
<evidence type="ECO:0000256" key="4">
    <source>
        <dbReference type="ARBA" id="ARBA00022692"/>
    </source>
</evidence>